<gene>
    <name evidence="1" type="ORF">SAMN02745174_01328</name>
</gene>
<reference evidence="1 2" key="1">
    <citation type="submission" date="2017-02" db="EMBL/GenBank/DDBJ databases">
        <authorList>
            <person name="Peterson S.W."/>
        </authorList>
    </citation>
    <scope>NUCLEOTIDE SEQUENCE [LARGE SCALE GENOMIC DNA]</scope>
    <source>
        <strain evidence="1 2">ATCC 700028</strain>
    </source>
</reference>
<organism evidence="1 2">
    <name type="scientific">Cetobacterium ceti</name>
    <dbReference type="NCBI Taxonomy" id="180163"/>
    <lineage>
        <taxon>Bacteria</taxon>
        <taxon>Fusobacteriati</taxon>
        <taxon>Fusobacteriota</taxon>
        <taxon>Fusobacteriia</taxon>
        <taxon>Fusobacteriales</taxon>
        <taxon>Fusobacteriaceae</taxon>
        <taxon>Cetobacterium</taxon>
    </lineage>
</organism>
<keyword evidence="2" id="KW-1185">Reference proteome</keyword>
<dbReference type="EMBL" id="FUWX01000009">
    <property type="protein sequence ID" value="SJZ70496.1"/>
    <property type="molecule type" value="Genomic_DNA"/>
</dbReference>
<accession>A0A1T4MUG9</accession>
<dbReference type="Proteomes" id="UP000191153">
    <property type="component" value="Unassembled WGS sequence"/>
</dbReference>
<proteinExistence type="predicted"/>
<protein>
    <recommendedName>
        <fullName evidence="3">Fimbrial protein</fullName>
    </recommendedName>
</protein>
<evidence type="ECO:0000313" key="2">
    <source>
        <dbReference type="Proteomes" id="UP000191153"/>
    </source>
</evidence>
<evidence type="ECO:0000313" key="1">
    <source>
        <dbReference type="EMBL" id="SJZ70496.1"/>
    </source>
</evidence>
<sequence length="159" mass="18437">MVKILQILIINIFLYTFTLSYGDYEYCQQNNCTLNGNDIYVQLEVPETLSLRTKGDDNIIDFGKIIKGSDQEITKNFYVDGIKNGKINIETYYNGVESKYLEVSNQNNKFKVYIEKIQEINKIENEREYSIRLKILGSETKDLPSGKYDGIFTLRATLD</sequence>
<dbReference type="AlphaFoldDB" id="A0A1T4MUG9"/>
<dbReference type="RefSeq" id="WP_078693824.1">
    <property type="nucleotide sequence ID" value="NZ_FUWX01000009.1"/>
</dbReference>
<dbReference type="STRING" id="180163.SAMN02745174_01328"/>
<name>A0A1T4MUG9_9FUSO</name>
<evidence type="ECO:0008006" key="3">
    <source>
        <dbReference type="Google" id="ProtNLM"/>
    </source>
</evidence>